<dbReference type="Proteomes" id="UP000537718">
    <property type="component" value="Unassembled WGS sequence"/>
</dbReference>
<evidence type="ECO:0000313" key="2">
    <source>
        <dbReference type="Proteomes" id="UP000537718"/>
    </source>
</evidence>
<accession>A0A7W8YUN4</accession>
<organism evidence="1 2">
    <name type="scientific">Pedobacter cryoconitis</name>
    <dbReference type="NCBI Taxonomy" id="188932"/>
    <lineage>
        <taxon>Bacteria</taxon>
        <taxon>Pseudomonadati</taxon>
        <taxon>Bacteroidota</taxon>
        <taxon>Sphingobacteriia</taxon>
        <taxon>Sphingobacteriales</taxon>
        <taxon>Sphingobacteriaceae</taxon>
        <taxon>Pedobacter</taxon>
    </lineage>
</organism>
<name>A0A7W8YUN4_9SPHI</name>
<dbReference type="EMBL" id="JACHCF010000007">
    <property type="protein sequence ID" value="MBB5622141.1"/>
    <property type="molecule type" value="Genomic_DNA"/>
</dbReference>
<evidence type="ECO:0000313" key="1">
    <source>
        <dbReference type="EMBL" id="MBB5622141.1"/>
    </source>
</evidence>
<comment type="caution">
    <text evidence="1">The sequence shown here is derived from an EMBL/GenBank/DDBJ whole genome shotgun (WGS) entry which is preliminary data.</text>
</comment>
<dbReference type="AlphaFoldDB" id="A0A7W8YUN4"/>
<reference evidence="1 2" key="1">
    <citation type="submission" date="2020-08" db="EMBL/GenBank/DDBJ databases">
        <title>Genomic Encyclopedia of Type Strains, Phase IV (KMG-V): Genome sequencing to study the core and pangenomes of soil and plant-associated prokaryotes.</title>
        <authorList>
            <person name="Whitman W."/>
        </authorList>
    </citation>
    <scope>NUCLEOTIDE SEQUENCE [LARGE SCALE GENOMIC DNA]</scope>
    <source>
        <strain evidence="1 2">MP7CTX6</strain>
    </source>
</reference>
<dbReference type="PROSITE" id="PS51257">
    <property type="entry name" value="PROKAR_LIPOPROTEIN"/>
    <property type="match status" value="1"/>
</dbReference>
<dbReference type="RefSeq" id="WP_183868074.1">
    <property type="nucleotide sequence ID" value="NZ_JACHCF010000007.1"/>
</dbReference>
<proteinExistence type="predicted"/>
<protein>
    <submittedName>
        <fullName evidence="1">Uncharacterized protein</fullName>
    </submittedName>
</protein>
<gene>
    <name evidence="1" type="ORF">HDE69_003206</name>
</gene>
<sequence>MRSKTYLKICILGLFTFAYSCKHDNFTKSSAGGPNQTNSTNQTVVNGRLYFTDKESFQTLFDELKEADDDKVASFIDEKGITSLRPVVTEANEKIIYEKTQERLKALKANPRFMATKGGPRRVENIEGMINDIDQLDMIIGDDNFSALLNSNGEIQIGSDIYKYTDVGLFIVNEKKYEALGKYLEKSNISDNMLYPTDPTVQKDYISSRPALNLSIMVPGDDISYYPGGGYSGGGSSGGGGSGANTPPVVDPNVQMANFINSLSNCSTYTTFLQSLFGDSDMCIDKYEGRRRVKTKAYNYNYYLAYNLGVKVKHQYRGWTGFWRKEDADEIRLGVISGTFYYDYSSYFNPAPTQNRITTIYSNNNRYLFDANTYWTPTNYPGVYSMTGFSTQGYPRIFKDDYYIEDILPYNFMGYNPVINEGLYHALQAGNKPLSHEKLNLLFWGEAVKTLGNLWQSMGKSKPDNNITYSYNAVPLGKLMVAKTFYDHRYNTDDVGKTFDWGFQIGFTINSSGQISPSASPSSLKKPQEFRTLMYGIARKNGGWHGSKINTANF</sequence>